<proteinExistence type="predicted"/>
<gene>
    <name evidence="2" type="ORF">bhn_I2253</name>
</gene>
<evidence type="ECO:0000313" key="2">
    <source>
        <dbReference type="EMBL" id="AOZ97286.1"/>
    </source>
</evidence>
<dbReference type="KEGG" id="bhu:bhn_I2253"/>
<evidence type="ECO:0000313" key="3">
    <source>
        <dbReference type="Proteomes" id="UP000179284"/>
    </source>
</evidence>
<keyword evidence="3" id="KW-1185">Reference proteome</keyword>
<keyword evidence="1" id="KW-0175">Coiled coil</keyword>
<dbReference type="EMBL" id="CP017831">
    <property type="protein sequence ID" value="AOZ97286.1"/>
    <property type="molecule type" value="Genomic_DNA"/>
</dbReference>
<reference evidence="3" key="1">
    <citation type="submission" date="2016-10" db="EMBL/GenBank/DDBJ databases">
        <title>The complete genome sequence of the rumen bacterium Butyrivibrio hungatei MB2003.</title>
        <authorList>
            <person name="Palevich N."/>
            <person name="Kelly W.J."/>
            <person name="Leahy S.C."/>
            <person name="Altermann E."/>
            <person name="Rakonjac J."/>
            <person name="Attwood G.T."/>
        </authorList>
    </citation>
    <scope>NUCLEOTIDE SEQUENCE [LARGE SCALE GENOMIC DNA]</scope>
    <source>
        <strain evidence="3">MB2003</strain>
    </source>
</reference>
<sequence length="121" mass="14325">MSHLLAEINELKQMIAHYEEYIAELEEAYAYIEERYHVIEEKVYNADTAYDMTNGDEWRGFLEKEAEELRNAMTSYTSDSQEETQHFLAEILVMIENIRELIKECQEKLACMEAELCIQSE</sequence>
<evidence type="ECO:0000256" key="1">
    <source>
        <dbReference type="SAM" id="Coils"/>
    </source>
</evidence>
<feature type="coiled-coil region" evidence="1">
    <location>
        <begin position="1"/>
        <end position="115"/>
    </location>
</feature>
<name>A0A1D9P3U6_9FIRM</name>
<accession>A0A1D9P3U6</accession>
<dbReference type="AlphaFoldDB" id="A0A1D9P3U6"/>
<organism evidence="2 3">
    <name type="scientific">Butyrivibrio hungatei</name>
    <dbReference type="NCBI Taxonomy" id="185008"/>
    <lineage>
        <taxon>Bacteria</taxon>
        <taxon>Bacillati</taxon>
        <taxon>Bacillota</taxon>
        <taxon>Clostridia</taxon>
        <taxon>Lachnospirales</taxon>
        <taxon>Lachnospiraceae</taxon>
        <taxon>Butyrivibrio</taxon>
    </lineage>
</organism>
<dbReference type="Proteomes" id="UP000179284">
    <property type="component" value="Chromosome I"/>
</dbReference>
<dbReference type="RefSeq" id="WP_071176902.1">
    <property type="nucleotide sequence ID" value="NZ_CP017831.1"/>
</dbReference>
<dbReference type="OrthoDB" id="2007625at2"/>
<protein>
    <submittedName>
        <fullName evidence="2">Uncharacterized protein</fullName>
    </submittedName>
</protein>